<evidence type="ECO:0000256" key="3">
    <source>
        <dbReference type="ARBA" id="ARBA00022989"/>
    </source>
</evidence>
<dbReference type="AlphaFoldDB" id="A0A445MTW9"/>
<dbReference type="InterPro" id="IPR005829">
    <property type="entry name" value="Sugar_transporter_CS"/>
</dbReference>
<feature type="transmembrane region" description="Helical" evidence="5">
    <location>
        <begin position="199"/>
        <end position="217"/>
    </location>
</feature>
<dbReference type="Gene3D" id="1.20.1250.20">
    <property type="entry name" value="MFS general substrate transporter like domains"/>
    <property type="match status" value="2"/>
</dbReference>
<dbReference type="Pfam" id="PF07690">
    <property type="entry name" value="MFS_1"/>
    <property type="match status" value="1"/>
</dbReference>
<keyword evidence="3 5" id="KW-1133">Transmembrane helix</keyword>
<dbReference type="CDD" id="cd17478">
    <property type="entry name" value="MFS_FsR"/>
    <property type="match status" value="1"/>
</dbReference>
<reference evidence="7" key="1">
    <citation type="submission" date="2018-01" db="EMBL/GenBank/DDBJ databases">
        <authorList>
            <person name="Regsiter A."/>
            <person name="William W."/>
        </authorList>
    </citation>
    <scope>NUCLEOTIDE SEQUENCE</scope>
    <source>
        <strain evidence="7">TRIP AH-1</strain>
    </source>
</reference>
<evidence type="ECO:0000256" key="1">
    <source>
        <dbReference type="ARBA" id="ARBA00004141"/>
    </source>
</evidence>
<feature type="domain" description="Major facilitator superfamily (MFS) profile" evidence="6">
    <location>
        <begin position="67"/>
        <end position="439"/>
    </location>
</feature>
<dbReference type="GO" id="GO:0022857">
    <property type="term" value="F:transmembrane transporter activity"/>
    <property type="evidence" value="ECO:0007669"/>
    <property type="project" value="InterPro"/>
</dbReference>
<dbReference type="PANTHER" id="PTHR43129:SF1">
    <property type="entry name" value="FOSMIDOMYCIN RESISTANCE PROTEIN"/>
    <property type="match status" value="1"/>
</dbReference>
<dbReference type="InterPro" id="IPR011701">
    <property type="entry name" value="MFS"/>
</dbReference>
<dbReference type="EMBL" id="OJIN01000066">
    <property type="protein sequence ID" value="SPD72893.1"/>
    <property type="molecule type" value="Genomic_DNA"/>
</dbReference>
<name>A0A445MTW9_9BACT</name>
<feature type="transmembrane region" description="Helical" evidence="5">
    <location>
        <begin position="155"/>
        <end position="178"/>
    </location>
</feature>
<evidence type="ECO:0000256" key="2">
    <source>
        <dbReference type="ARBA" id="ARBA00022692"/>
    </source>
</evidence>
<evidence type="ECO:0000256" key="4">
    <source>
        <dbReference type="ARBA" id="ARBA00023136"/>
    </source>
</evidence>
<comment type="subcellular location">
    <subcellularLocation>
        <location evidence="1">Membrane</location>
        <topology evidence="1">Multi-pass membrane protein</topology>
    </subcellularLocation>
</comment>
<dbReference type="PROSITE" id="PS00216">
    <property type="entry name" value="SUGAR_TRANSPORT_1"/>
    <property type="match status" value="1"/>
</dbReference>
<feature type="transmembrane region" description="Helical" evidence="5">
    <location>
        <begin position="296"/>
        <end position="317"/>
    </location>
</feature>
<evidence type="ECO:0000313" key="7">
    <source>
        <dbReference type="EMBL" id="SPD72893.1"/>
    </source>
</evidence>
<keyword evidence="2 5" id="KW-0812">Transmembrane</keyword>
<evidence type="ECO:0000259" key="6">
    <source>
        <dbReference type="PROSITE" id="PS50850"/>
    </source>
</evidence>
<gene>
    <name evidence="7" type="ORF">PITCH_A1580048</name>
</gene>
<dbReference type="SUPFAM" id="SSF103473">
    <property type="entry name" value="MFS general substrate transporter"/>
    <property type="match status" value="1"/>
</dbReference>
<organism evidence="7">
    <name type="scientific">uncultured Desulfobacterium sp</name>
    <dbReference type="NCBI Taxonomy" id="201089"/>
    <lineage>
        <taxon>Bacteria</taxon>
        <taxon>Pseudomonadati</taxon>
        <taxon>Thermodesulfobacteriota</taxon>
        <taxon>Desulfobacteria</taxon>
        <taxon>Desulfobacterales</taxon>
        <taxon>Desulfobacteriaceae</taxon>
        <taxon>Desulfobacterium</taxon>
        <taxon>environmental samples</taxon>
    </lineage>
</organism>
<feature type="transmembrane region" description="Helical" evidence="5">
    <location>
        <begin position="105"/>
        <end position="124"/>
    </location>
</feature>
<proteinExistence type="predicted"/>
<keyword evidence="4 5" id="KW-0472">Membrane</keyword>
<dbReference type="GO" id="GO:0005886">
    <property type="term" value="C:plasma membrane"/>
    <property type="evidence" value="ECO:0007669"/>
    <property type="project" value="TreeGrafter"/>
</dbReference>
<feature type="transmembrane region" description="Helical" evidence="5">
    <location>
        <begin position="414"/>
        <end position="434"/>
    </location>
</feature>
<feature type="transmembrane region" description="Helical" evidence="5">
    <location>
        <begin position="329"/>
        <end position="347"/>
    </location>
</feature>
<dbReference type="InterPro" id="IPR036259">
    <property type="entry name" value="MFS_trans_sf"/>
</dbReference>
<feature type="transmembrane region" description="Helical" evidence="5">
    <location>
        <begin position="263"/>
        <end position="284"/>
    </location>
</feature>
<feature type="transmembrane region" description="Helical" evidence="5">
    <location>
        <begin position="386"/>
        <end position="408"/>
    </location>
</feature>
<evidence type="ECO:0000256" key="5">
    <source>
        <dbReference type="SAM" id="Phobius"/>
    </source>
</evidence>
<feature type="transmembrane region" description="Helical" evidence="5">
    <location>
        <begin position="68"/>
        <end position="93"/>
    </location>
</feature>
<protein>
    <submittedName>
        <fullName evidence="7">Arabinose efflux permease family protein</fullName>
    </submittedName>
</protein>
<feature type="transmembrane region" description="Helical" evidence="5">
    <location>
        <begin position="131"/>
        <end position="149"/>
    </location>
</feature>
<dbReference type="PANTHER" id="PTHR43129">
    <property type="entry name" value="FOSMIDOMYCIN RESISTANCE PROTEIN"/>
    <property type="match status" value="1"/>
</dbReference>
<sequence length="444" mass="48261">MVEVYGSHSLRSFSTCSINCQSVSLSSSFHSETFDFGLYYLLNTNAMTEPPKNDPRSRLTVTFRTGEVIILSACHFIHDIYSSFLAPLLPFLIEKFSMSLTQAGFLSTAMQIPSLLNPLIGVLADRRSVRYFIILAPLTTAVPMSLTGLAPSYGILLIFMFITGVSVAVFHVPAPVMIGLLSGDKKGRGMSFYMTGGELARTMGPLIAVGAVSLLGLEGFWPIMVFGVMASVWLFFKFRDVPAHTGKTARSSLAATFHETKHVLLPLSAILVVRGFMHASMITFLPTFIKQETDNIWLAGFALTALEGIGVVAVLSSGILSDYFGRRRILFFALLGAPICLFLFIVTGGLLRFIMLLFTGFTLLSTTPVMLAMVQEHAENSPAAANGMLMMVSFLARSAVVVFVGMIADRIGLHATYLISAGIGLLGIPFILILPHERKKAFKA</sequence>
<feature type="transmembrane region" description="Helical" evidence="5">
    <location>
        <begin position="353"/>
        <end position="374"/>
    </location>
</feature>
<dbReference type="PROSITE" id="PS50850">
    <property type="entry name" value="MFS"/>
    <property type="match status" value="1"/>
</dbReference>
<accession>A0A445MTW9</accession>
<dbReference type="InterPro" id="IPR020846">
    <property type="entry name" value="MFS_dom"/>
</dbReference>